<dbReference type="InParanoid" id="J0D5E4"/>
<evidence type="ECO:0000313" key="1">
    <source>
        <dbReference type="EMBL" id="EJD33966.1"/>
    </source>
</evidence>
<dbReference type="Proteomes" id="UP000006514">
    <property type="component" value="Unassembled WGS sequence"/>
</dbReference>
<dbReference type="AlphaFoldDB" id="J0D5E4"/>
<protein>
    <submittedName>
        <fullName evidence="1">Uncharacterized protein</fullName>
    </submittedName>
</protein>
<organism evidence="1 2">
    <name type="scientific">Auricularia subglabra (strain TFB-10046 / SS5)</name>
    <name type="common">White-rot fungus</name>
    <name type="synonym">Auricularia delicata (strain TFB10046)</name>
    <dbReference type="NCBI Taxonomy" id="717982"/>
    <lineage>
        <taxon>Eukaryota</taxon>
        <taxon>Fungi</taxon>
        <taxon>Dikarya</taxon>
        <taxon>Basidiomycota</taxon>
        <taxon>Agaricomycotina</taxon>
        <taxon>Agaricomycetes</taxon>
        <taxon>Auriculariales</taxon>
        <taxon>Auriculariaceae</taxon>
        <taxon>Auricularia</taxon>
    </lineage>
</organism>
<name>J0D5E4_AURST</name>
<dbReference type="EMBL" id="JH688034">
    <property type="protein sequence ID" value="EJD33966.1"/>
    <property type="molecule type" value="Genomic_DNA"/>
</dbReference>
<sequence>MPTAHISIVVNHFFVPDPLRQGDADYLFTDDTWMRVAPAPGGWFVSVLVLVDVELDLTAETALFNQIFDYDAYTRG</sequence>
<evidence type="ECO:0000313" key="2">
    <source>
        <dbReference type="Proteomes" id="UP000006514"/>
    </source>
</evidence>
<proteinExistence type="predicted"/>
<gene>
    <name evidence="1" type="ORF">AURDEDRAFT_176968</name>
</gene>
<reference evidence="2" key="1">
    <citation type="journal article" date="2012" name="Science">
        <title>The Paleozoic origin of enzymatic lignin decomposition reconstructed from 31 fungal genomes.</title>
        <authorList>
            <person name="Floudas D."/>
            <person name="Binder M."/>
            <person name="Riley R."/>
            <person name="Barry K."/>
            <person name="Blanchette R.A."/>
            <person name="Henrissat B."/>
            <person name="Martinez A.T."/>
            <person name="Otillar R."/>
            <person name="Spatafora J.W."/>
            <person name="Yadav J.S."/>
            <person name="Aerts A."/>
            <person name="Benoit I."/>
            <person name="Boyd A."/>
            <person name="Carlson A."/>
            <person name="Copeland A."/>
            <person name="Coutinho P.M."/>
            <person name="de Vries R.P."/>
            <person name="Ferreira P."/>
            <person name="Findley K."/>
            <person name="Foster B."/>
            <person name="Gaskell J."/>
            <person name="Glotzer D."/>
            <person name="Gorecki P."/>
            <person name="Heitman J."/>
            <person name="Hesse C."/>
            <person name="Hori C."/>
            <person name="Igarashi K."/>
            <person name="Jurgens J.A."/>
            <person name="Kallen N."/>
            <person name="Kersten P."/>
            <person name="Kohler A."/>
            <person name="Kuees U."/>
            <person name="Kumar T.K.A."/>
            <person name="Kuo A."/>
            <person name="LaButti K."/>
            <person name="Larrondo L.F."/>
            <person name="Lindquist E."/>
            <person name="Ling A."/>
            <person name="Lombard V."/>
            <person name="Lucas S."/>
            <person name="Lundell T."/>
            <person name="Martin R."/>
            <person name="McLaughlin D.J."/>
            <person name="Morgenstern I."/>
            <person name="Morin E."/>
            <person name="Murat C."/>
            <person name="Nagy L.G."/>
            <person name="Nolan M."/>
            <person name="Ohm R.A."/>
            <person name="Patyshakuliyeva A."/>
            <person name="Rokas A."/>
            <person name="Ruiz-Duenas F.J."/>
            <person name="Sabat G."/>
            <person name="Salamov A."/>
            <person name="Samejima M."/>
            <person name="Schmutz J."/>
            <person name="Slot J.C."/>
            <person name="St John F."/>
            <person name="Stenlid J."/>
            <person name="Sun H."/>
            <person name="Sun S."/>
            <person name="Syed K."/>
            <person name="Tsang A."/>
            <person name="Wiebenga A."/>
            <person name="Young D."/>
            <person name="Pisabarro A."/>
            <person name="Eastwood D.C."/>
            <person name="Martin F."/>
            <person name="Cullen D."/>
            <person name="Grigoriev I.V."/>
            <person name="Hibbett D.S."/>
        </authorList>
    </citation>
    <scope>NUCLEOTIDE SEQUENCE [LARGE SCALE GENOMIC DNA]</scope>
    <source>
        <strain evidence="2">TFB10046</strain>
    </source>
</reference>
<accession>J0D5E4</accession>
<dbReference type="KEGG" id="adl:AURDEDRAFT_176968"/>
<keyword evidence="2" id="KW-1185">Reference proteome</keyword>